<organism evidence="3 4">
    <name type="scientific">Panicum virgatum</name>
    <name type="common">Blackwell switchgrass</name>
    <dbReference type="NCBI Taxonomy" id="38727"/>
    <lineage>
        <taxon>Eukaryota</taxon>
        <taxon>Viridiplantae</taxon>
        <taxon>Streptophyta</taxon>
        <taxon>Embryophyta</taxon>
        <taxon>Tracheophyta</taxon>
        <taxon>Spermatophyta</taxon>
        <taxon>Magnoliopsida</taxon>
        <taxon>Liliopsida</taxon>
        <taxon>Poales</taxon>
        <taxon>Poaceae</taxon>
        <taxon>PACMAD clade</taxon>
        <taxon>Panicoideae</taxon>
        <taxon>Panicodae</taxon>
        <taxon>Paniceae</taxon>
        <taxon>Panicinae</taxon>
        <taxon>Panicum</taxon>
        <taxon>Panicum sect. Hiantes</taxon>
    </lineage>
</organism>
<dbReference type="PANTHER" id="PTHR31111:SF133">
    <property type="entry name" value="OS07G0196600 PROTEIN"/>
    <property type="match status" value="1"/>
</dbReference>
<sequence length="460" mass="50406">MNYCSRVDSCEPKKFPPLSCATERPTPIVSQVRQLPDSDRTAESDSSHPVHISNQRHTKPTPRQSQAFPALEFHTFFFLVLRSSKPRSLQSPLGRRSMASPAAPHMAAAAPATRSKGLSLLVAAVHDAKDIYRVDLKQVDAASGAIVGKLDAQRAGGIVATGGLICHVPTGSGLLRVLNPVAGAVSIPAGSTMTVDGLPTWSSYVLGQVPNTIEYKLLRIYTAQDRYKPSQSCEILTIDGRGDLRWRPAPSPPAPVDMTVARHRAVAQGFAHFLMASPRSRTSRVGDYDGIASFDLAKEEWRPSLLQSPITANARNCCHSSLSLVELNGCLVFVYHDYLSYCINMWVLADLAKEKWLRIESLQFGSVLRGWEEPDKSQPVPLIPVMRRPRENLAQPLMVLDDGCIAFWVQVPDGVLRVYDPKTRKCKDVVRLGSTCTIVGSYKVGQVGFALASASRTMKY</sequence>
<accession>A0A8T0UY69</accession>
<keyword evidence="4" id="KW-1185">Reference proteome</keyword>
<dbReference type="Proteomes" id="UP000823388">
    <property type="component" value="Chromosome 3K"/>
</dbReference>
<feature type="region of interest" description="Disordered" evidence="1">
    <location>
        <begin position="15"/>
        <end position="64"/>
    </location>
</feature>
<evidence type="ECO:0000256" key="1">
    <source>
        <dbReference type="SAM" id="MobiDB-lite"/>
    </source>
</evidence>
<dbReference type="Pfam" id="PF08268">
    <property type="entry name" value="FBA_3"/>
    <property type="match status" value="1"/>
</dbReference>
<dbReference type="InterPro" id="IPR017451">
    <property type="entry name" value="F-box-assoc_interact_dom"/>
</dbReference>
<dbReference type="AlphaFoldDB" id="A0A8T0UY69"/>
<gene>
    <name evidence="3" type="ORF">PVAP13_3KG279700</name>
</gene>
<name>A0A8T0UY69_PANVG</name>
<evidence type="ECO:0000313" key="4">
    <source>
        <dbReference type="Proteomes" id="UP000823388"/>
    </source>
</evidence>
<reference evidence="3" key="1">
    <citation type="submission" date="2020-05" db="EMBL/GenBank/DDBJ databases">
        <title>WGS assembly of Panicum virgatum.</title>
        <authorList>
            <person name="Lovell J.T."/>
            <person name="Jenkins J."/>
            <person name="Shu S."/>
            <person name="Juenger T.E."/>
            <person name="Schmutz J."/>
        </authorList>
    </citation>
    <scope>NUCLEOTIDE SEQUENCE</scope>
    <source>
        <strain evidence="3">AP13</strain>
    </source>
</reference>
<protein>
    <recommendedName>
        <fullName evidence="2">F-box associated beta-propeller type 3 domain-containing protein</fullName>
    </recommendedName>
</protein>
<feature type="compositionally biased region" description="Basic and acidic residues" evidence="1">
    <location>
        <begin position="36"/>
        <end position="48"/>
    </location>
</feature>
<evidence type="ECO:0000259" key="2">
    <source>
        <dbReference type="Pfam" id="PF08268"/>
    </source>
</evidence>
<dbReference type="InterPro" id="IPR013187">
    <property type="entry name" value="F-box-assoc_dom_typ3"/>
</dbReference>
<dbReference type="NCBIfam" id="TIGR01640">
    <property type="entry name" value="F_box_assoc_1"/>
    <property type="match status" value="1"/>
</dbReference>
<evidence type="ECO:0000313" key="3">
    <source>
        <dbReference type="EMBL" id="KAG2625994.1"/>
    </source>
</evidence>
<feature type="domain" description="F-box associated beta-propeller type 3" evidence="2">
    <location>
        <begin position="162"/>
        <end position="359"/>
    </location>
</feature>
<comment type="caution">
    <text evidence="3">The sequence shown here is derived from an EMBL/GenBank/DDBJ whole genome shotgun (WGS) entry which is preliminary data.</text>
</comment>
<proteinExistence type="predicted"/>
<dbReference type="PANTHER" id="PTHR31111">
    <property type="entry name" value="BNAA05G37150D PROTEIN-RELATED"/>
    <property type="match status" value="1"/>
</dbReference>
<dbReference type="EMBL" id="CM029041">
    <property type="protein sequence ID" value="KAG2625994.1"/>
    <property type="molecule type" value="Genomic_DNA"/>
</dbReference>